<dbReference type="SUPFAM" id="SSF56235">
    <property type="entry name" value="N-terminal nucleophile aminohydrolases (Ntn hydrolases)"/>
    <property type="match status" value="1"/>
</dbReference>
<dbReference type="GO" id="GO:0103068">
    <property type="term" value="F:leukotriene C4 gamma-glutamyl transferase activity"/>
    <property type="evidence" value="ECO:0007669"/>
    <property type="project" value="UniProtKB-EC"/>
</dbReference>
<accession>A0ABW1DA00</accession>
<comment type="caution">
    <text evidence="1">The sequence shown here is derived from an EMBL/GenBank/DDBJ whole genome shotgun (WGS) entry which is preliminary data.</text>
</comment>
<evidence type="ECO:0000313" key="1">
    <source>
        <dbReference type="EMBL" id="MFC5833886.1"/>
    </source>
</evidence>
<dbReference type="PRINTS" id="PR01210">
    <property type="entry name" value="GGTRANSPTASE"/>
</dbReference>
<dbReference type="InterPro" id="IPR029055">
    <property type="entry name" value="Ntn_hydrolases_N"/>
</dbReference>
<reference evidence="2" key="1">
    <citation type="journal article" date="2019" name="Int. J. Syst. Evol. Microbiol.">
        <title>The Global Catalogue of Microorganisms (GCM) 10K type strain sequencing project: providing services to taxonomists for standard genome sequencing and annotation.</title>
        <authorList>
            <consortium name="The Broad Institute Genomics Platform"/>
            <consortium name="The Broad Institute Genome Sequencing Center for Infectious Disease"/>
            <person name="Wu L."/>
            <person name="Ma J."/>
        </authorList>
    </citation>
    <scope>NUCLEOTIDE SEQUENCE [LARGE SCALE GENOMIC DNA]</scope>
    <source>
        <strain evidence="2">CCUG 53903</strain>
    </source>
</reference>
<name>A0ABW1DA00_9ACTN</name>
<keyword evidence="1" id="KW-0012">Acyltransferase</keyword>
<gene>
    <name evidence="1" type="ORF">ACFPZ3_59440</name>
</gene>
<dbReference type="Pfam" id="PF01019">
    <property type="entry name" value="G_glu_transpept"/>
    <property type="match status" value="2"/>
</dbReference>
<dbReference type="EC" id="2.3.2.2" evidence="1"/>
<dbReference type="EMBL" id="JBHSPA010000098">
    <property type="protein sequence ID" value="MFC5833886.1"/>
    <property type="molecule type" value="Genomic_DNA"/>
</dbReference>
<proteinExistence type="predicted"/>
<organism evidence="1 2">
    <name type="scientific">Nonomuraea insulae</name>
    <dbReference type="NCBI Taxonomy" id="1616787"/>
    <lineage>
        <taxon>Bacteria</taxon>
        <taxon>Bacillati</taxon>
        <taxon>Actinomycetota</taxon>
        <taxon>Actinomycetes</taxon>
        <taxon>Streptosporangiales</taxon>
        <taxon>Streptosporangiaceae</taxon>
        <taxon>Nonomuraea</taxon>
    </lineage>
</organism>
<dbReference type="RefSeq" id="WP_379523308.1">
    <property type="nucleotide sequence ID" value="NZ_JBHSPA010000098.1"/>
</dbReference>
<protein>
    <submittedName>
        <fullName evidence="1">Gamma-glutamyltransferase</fullName>
        <ecNumber evidence="1">2.3.2.2</ecNumber>
    </submittedName>
</protein>
<dbReference type="Gene3D" id="3.60.20.40">
    <property type="match status" value="1"/>
</dbReference>
<dbReference type="InterPro" id="IPR043137">
    <property type="entry name" value="GGT_ssub_C"/>
</dbReference>
<keyword evidence="2" id="KW-1185">Reference proteome</keyword>
<dbReference type="PANTHER" id="PTHR43881:SF5">
    <property type="entry name" value="GAMMA-GLUTAMYLTRANSPEPTIDASE"/>
    <property type="match status" value="1"/>
</dbReference>
<keyword evidence="1" id="KW-0808">Transferase</keyword>
<dbReference type="Proteomes" id="UP001596058">
    <property type="component" value="Unassembled WGS sequence"/>
</dbReference>
<dbReference type="InterPro" id="IPR052896">
    <property type="entry name" value="GGT-like_enzyme"/>
</dbReference>
<dbReference type="PANTHER" id="PTHR43881">
    <property type="entry name" value="GAMMA-GLUTAMYLTRANSPEPTIDASE (AFU_ORTHOLOGUE AFUA_4G13580)"/>
    <property type="match status" value="1"/>
</dbReference>
<evidence type="ECO:0000313" key="2">
    <source>
        <dbReference type="Proteomes" id="UP001596058"/>
    </source>
</evidence>
<sequence>MRTPRENPAALPPMRPLRAAAPQLAGDDAAGGGIAIAAPHPAGVAAAQAVVADGGGVVDAALAAAAALTVAYPHQCSVGGDLVALFRSADGTVRAVLSAGAAAQALDVEALRSGVSGSTRPATGPPGEWPRMPPGGPLTVTVPGVVAGWAALAGLGGRLPPHRVLAPAVALARDGVPVCDGLARATRARLDVVKADPGLSALLIGASGEPLPAGAALRQPALAATLESVAADWRSFYTGEVARRLVEGLRKLGSPLRASDFAGHRAEVCEPLRGEAGAMTWWAAPPPSQGASLLAVLTSAGGLLTAARAAESRRDALLGDPRTGTVDLDGLMLRADRAVDDLPQGPKPAGDTVAVTAVAADGSAVTLIQSVFQSFGSGLLEPSTGVVLHNRGSAFSLVPGHPGEARPGARPPHTLCPAIGTSQGDVVALGCQGGRAQPWILAQVAGDVAEARDLTTLLARPRWVIGARDLGVDVPSLVLEPGVHDAGVLRATALDLGLAVAEFPALHDDAGHVQAARLTREGLAAASDPRADGAAWVM</sequence>